<organism evidence="2 3">
    <name type="scientific">Polarella glacialis</name>
    <name type="common">Dinoflagellate</name>
    <dbReference type="NCBI Taxonomy" id="89957"/>
    <lineage>
        <taxon>Eukaryota</taxon>
        <taxon>Sar</taxon>
        <taxon>Alveolata</taxon>
        <taxon>Dinophyceae</taxon>
        <taxon>Suessiales</taxon>
        <taxon>Suessiaceae</taxon>
        <taxon>Polarella</taxon>
    </lineage>
</organism>
<dbReference type="EMBL" id="CAJNNV010002548">
    <property type="protein sequence ID" value="CAE8587351.1"/>
    <property type="molecule type" value="Genomic_DNA"/>
</dbReference>
<protein>
    <submittedName>
        <fullName evidence="2">Uncharacterized protein</fullName>
    </submittedName>
</protein>
<dbReference type="AlphaFoldDB" id="A0A813DFD9"/>
<evidence type="ECO:0000313" key="2">
    <source>
        <dbReference type="EMBL" id="CAE8587351.1"/>
    </source>
</evidence>
<sequence length="165" mass="17339">MCAPGERYGEYTTPFAAGAPHPSWKCSAANAQDAGACPRAPEVAQSPIESVEKALRSSSNLTAQLLHFLARHKDLDGPSVSPDESGSVTSRHRALIQHCLETLAAQIALLGHLSAGLLGDSRLLRGSPGRPSGRQPARDGAANMDARQTLRPDQATGPGTGRVWQ</sequence>
<name>A0A813DFD9_POLGL</name>
<accession>A0A813DFD9</accession>
<evidence type="ECO:0000256" key="1">
    <source>
        <dbReference type="SAM" id="MobiDB-lite"/>
    </source>
</evidence>
<keyword evidence="3" id="KW-1185">Reference proteome</keyword>
<reference evidence="2" key="1">
    <citation type="submission" date="2021-02" db="EMBL/GenBank/DDBJ databases">
        <authorList>
            <person name="Dougan E. K."/>
            <person name="Rhodes N."/>
            <person name="Thang M."/>
            <person name="Chan C."/>
        </authorList>
    </citation>
    <scope>NUCLEOTIDE SEQUENCE</scope>
</reference>
<comment type="caution">
    <text evidence="2">The sequence shown here is derived from an EMBL/GenBank/DDBJ whole genome shotgun (WGS) entry which is preliminary data.</text>
</comment>
<dbReference type="Proteomes" id="UP000654075">
    <property type="component" value="Unassembled WGS sequence"/>
</dbReference>
<evidence type="ECO:0000313" key="3">
    <source>
        <dbReference type="Proteomes" id="UP000654075"/>
    </source>
</evidence>
<gene>
    <name evidence="2" type="ORF">PGLA1383_LOCUS6190</name>
</gene>
<proteinExistence type="predicted"/>
<feature type="region of interest" description="Disordered" evidence="1">
    <location>
        <begin position="124"/>
        <end position="165"/>
    </location>
</feature>